<keyword evidence="6" id="KW-1185">Reference proteome</keyword>
<feature type="compositionally biased region" description="Acidic residues" evidence="4">
    <location>
        <begin position="408"/>
        <end position="426"/>
    </location>
</feature>
<dbReference type="Pfam" id="PF04860">
    <property type="entry name" value="Phage_portal"/>
    <property type="match status" value="1"/>
</dbReference>
<keyword evidence="3" id="KW-0231">Viral genome packaging</keyword>
<dbReference type="OrthoDB" id="3659at10239"/>
<reference evidence="5 6" key="1">
    <citation type="submission" date="2017-10" db="EMBL/GenBank/DDBJ databases">
        <title>Complete nucleotide sequences and annotations of phi673 and phi674, two new lytic phages of Corynebacterium glutamicum ATCC 13032.</title>
        <authorList>
            <person name="Yomantas Y.A.V."/>
            <person name="Abalakina E.G."/>
            <person name="Lobanova J.S."/>
            <person name="Mamontov V.A."/>
            <person name="Stoynova N.V."/>
            <person name="Mashko S.V."/>
        </authorList>
    </citation>
    <scope>NUCLEOTIDE SEQUENCE [LARGE SCALE GENOMIC DNA]</scope>
</reference>
<dbReference type="InterPro" id="IPR006944">
    <property type="entry name" value="Phage/GTA_portal"/>
</dbReference>
<dbReference type="NCBIfam" id="TIGR01537">
    <property type="entry name" value="portal_HK97"/>
    <property type="match status" value="1"/>
</dbReference>
<proteinExistence type="predicted"/>
<name>A0A2H4PJ27_9CAUD</name>
<evidence type="ECO:0000256" key="2">
    <source>
        <dbReference type="ARBA" id="ARBA00023009"/>
    </source>
</evidence>
<dbReference type="EMBL" id="MG324353">
    <property type="protein sequence ID" value="ATW62865.1"/>
    <property type="molecule type" value="Genomic_DNA"/>
</dbReference>
<feature type="region of interest" description="Disordered" evidence="4">
    <location>
        <begin position="399"/>
        <end position="426"/>
    </location>
</feature>
<sequence>MGIFQRLGLLPKVSAIPEPIDFVGPIFDALKTTTKTMDVGTLWEEQPHLRTVTTFIARSIASLQLQAFERVEDGGRERVRTGDVAKICRQASPTVLMYDLLERTVLDMCLYDEFFWMVVGHTEWGFEVVPIPNSWIRTRKWSNKYELESIIVDTDTLGETVEIPADKLIHRSGYNPHTMKRGKSPVQSLRDTLSEQIEAALYRAQKWRNGPKIGSVITRPPESQSGKWDTENQRRFMAMLRRSFSGDASDVGGTLVLQDGMDMKSMDASSRDEQVVEMAKLSLQTVAQVYQVNPTMVGALENANYSNVKEFRKSLYGDNLASWIRIIEDVLNLYLLPMMGVDNEKFYLEFNIEEKLRSSFEEKAAVMDKSVGAPWITVNEARAMENRPAIEGGDVLAKPLNTAFGDDAPPDDAPPDDAPGGDDDDT</sequence>
<dbReference type="InterPro" id="IPR006427">
    <property type="entry name" value="Portal_HK97"/>
</dbReference>
<evidence type="ECO:0000313" key="6">
    <source>
        <dbReference type="Proteomes" id="UP000241893"/>
    </source>
</evidence>
<protein>
    <submittedName>
        <fullName evidence="5">Putative portal protein</fullName>
    </submittedName>
</protein>
<dbReference type="Proteomes" id="UP000241893">
    <property type="component" value="Segment"/>
</dbReference>
<keyword evidence="1" id="KW-1188">Viral release from host cell</keyword>
<evidence type="ECO:0000313" key="5">
    <source>
        <dbReference type="EMBL" id="ATW62865.1"/>
    </source>
</evidence>
<evidence type="ECO:0000256" key="3">
    <source>
        <dbReference type="ARBA" id="ARBA00023219"/>
    </source>
</evidence>
<keyword evidence="2" id="KW-1162">Viral penetration into host cytoplasm</keyword>
<gene>
    <name evidence="5" type="ORF">phi673_gp03</name>
</gene>
<keyword evidence="1" id="KW-0118">Viral capsid assembly</keyword>
<evidence type="ECO:0000256" key="4">
    <source>
        <dbReference type="SAM" id="MobiDB-lite"/>
    </source>
</evidence>
<evidence type="ECO:0000256" key="1">
    <source>
        <dbReference type="ARBA" id="ARBA00022950"/>
    </source>
</evidence>
<organism evidence="5 6">
    <name type="scientific">Corynebacterium phage phi673</name>
    <dbReference type="NCBI Taxonomy" id="2052821"/>
    <lineage>
        <taxon>Viruses</taxon>
        <taxon>Duplodnaviria</taxon>
        <taxon>Heunggongvirae</taxon>
        <taxon>Uroviricota</taxon>
        <taxon>Caudoviricetes</taxon>
        <taxon>Ikedavirus</taxon>
        <taxon>Ikedavirus phi673</taxon>
    </lineage>
</organism>
<accession>A0A2H4PJ27</accession>
<keyword evidence="2" id="KW-1160">Virus entry into host cell</keyword>
<keyword evidence="2" id="KW-1171">Viral genome ejection through host cell envelope</keyword>